<reference evidence="5" key="1">
    <citation type="journal article" date="2015" name="PLoS Genet.">
        <title>Genome Sequence and Transcriptome Analyses of Chrysochromulina tobin: Metabolic Tools for Enhanced Algal Fitness in the Prominent Order Prymnesiales (Haptophyceae).</title>
        <authorList>
            <person name="Hovde B.T."/>
            <person name="Deodato C.R."/>
            <person name="Hunsperger H.M."/>
            <person name="Ryken S.A."/>
            <person name="Yost W."/>
            <person name="Jha R.K."/>
            <person name="Patterson J."/>
            <person name="Monnat R.J. Jr."/>
            <person name="Barlow S.B."/>
            <person name="Starkenburg S.R."/>
            <person name="Cattolico R.A."/>
        </authorList>
    </citation>
    <scope>NUCLEOTIDE SEQUENCE</scope>
    <source>
        <strain evidence="5">CCMP291</strain>
    </source>
</reference>
<organism evidence="4 5">
    <name type="scientific">Chrysochromulina tobinii</name>
    <dbReference type="NCBI Taxonomy" id="1460289"/>
    <lineage>
        <taxon>Eukaryota</taxon>
        <taxon>Haptista</taxon>
        <taxon>Haptophyta</taxon>
        <taxon>Prymnesiophyceae</taxon>
        <taxon>Prymnesiales</taxon>
        <taxon>Chrysochromulinaceae</taxon>
        <taxon>Chrysochromulina</taxon>
    </lineage>
</organism>
<evidence type="ECO:0000256" key="1">
    <source>
        <dbReference type="ARBA" id="ARBA00008315"/>
    </source>
</evidence>
<evidence type="ECO:0000256" key="2">
    <source>
        <dbReference type="ARBA" id="ARBA00022801"/>
    </source>
</evidence>
<name>A0A0M0JXG0_9EUKA</name>
<dbReference type="InterPro" id="IPR029488">
    <property type="entry name" value="Hmw/CFAP97"/>
</dbReference>
<dbReference type="EMBL" id="JWZX01002057">
    <property type="protein sequence ID" value="KOO31250.1"/>
    <property type="molecule type" value="Genomic_DNA"/>
</dbReference>
<protein>
    <submittedName>
        <fullName evidence="4">Alpha beta hydrolase</fullName>
    </submittedName>
</protein>
<comment type="caution">
    <text evidence="4">The sequence shown here is derived from an EMBL/GenBank/DDBJ whole genome shotgun (WGS) entry which is preliminary data.</text>
</comment>
<evidence type="ECO:0000313" key="5">
    <source>
        <dbReference type="Proteomes" id="UP000037460"/>
    </source>
</evidence>
<gene>
    <name evidence="4" type="ORF">Ctob_007441</name>
</gene>
<dbReference type="InterPro" id="IPR050300">
    <property type="entry name" value="GDXG_lipolytic_enzyme"/>
</dbReference>
<dbReference type="PANTHER" id="PTHR48081:SF8">
    <property type="entry name" value="ALPHA_BETA HYDROLASE FOLD-3 DOMAIN-CONTAINING PROTEIN-RELATED"/>
    <property type="match status" value="1"/>
</dbReference>
<dbReference type="Pfam" id="PF07859">
    <property type="entry name" value="Abhydrolase_3"/>
    <property type="match status" value="1"/>
</dbReference>
<feature type="domain" description="Alpha/beta hydrolase fold-3" evidence="3">
    <location>
        <begin position="323"/>
        <end position="539"/>
    </location>
</feature>
<dbReference type="Gene3D" id="3.40.50.1820">
    <property type="entry name" value="alpha/beta hydrolase"/>
    <property type="match status" value="1"/>
</dbReference>
<dbReference type="GO" id="GO:0016787">
    <property type="term" value="F:hydrolase activity"/>
    <property type="evidence" value="ECO:0007669"/>
    <property type="project" value="UniProtKB-KW"/>
</dbReference>
<dbReference type="OrthoDB" id="408631at2759"/>
<accession>A0A0M0JXG0</accession>
<keyword evidence="5" id="KW-1185">Reference proteome</keyword>
<evidence type="ECO:0000259" key="3">
    <source>
        <dbReference type="Pfam" id="PF07859"/>
    </source>
</evidence>
<comment type="similarity">
    <text evidence="1">Belongs to the CFAP97 family.</text>
</comment>
<keyword evidence="2 4" id="KW-0378">Hydrolase</keyword>
<dbReference type="SUPFAM" id="SSF53474">
    <property type="entry name" value="alpha/beta-Hydrolases"/>
    <property type="match status" value="1"/>
</dbReference>
<dbReference type="Proteomes" id="UP000037460">
    <property type="component" value="Unassembled WGS sequence"/>
</dbReference>
<evidence type="ECO:0000313" key="4">
    <source>
        <dbReference type="EMBL" id="KOO31250.1"/>
    </source>
</evidence>
<dbReference type="InterPro" id="IPR013094">
    <property type="entry name" value="AB_hydrolase_3"/>
</dbReference>
<dbReference type="AlphaFoldDB" id="A0A0M0JXG0"/>
<sequence length="584" mass="65052">MAFVPSRKNTEIPKASQEVYKRDALAAQRRHREAIATMRAAIDNKWGRIQNGSWSNKRPTYPHIVANLKRAQLDDERAHDIENENFKLLEKLSKILERSQDPTQGTREWGNAVRLTATQVPVIDHCVPANTTTFGAAIEAGSLNFGQRVLQQTEIVMENHKLVKRIQQCKPTYDRRKQLQDAKERERWLINRAIANRPLDGGGRPPPPTLFSAAKGVARARPHSAAATLERPRLLAKVERRPSEQARRSSNDASVLRVLDKLASQRTKIGSLRELREQKELLMEGEYEPPADVRVTMLEASGIVINVTTSARCAPPSKVDEILVLVHGGLFMSGSPRTCQHLASKLCDELNVPVATPVMRLAPEHPFPAALEDLQAAYGYLATYGIDPTRAAPPPSKLGVFAESSGGNLAALLIQARLNAGEPLPCCIFMSSPWLDLSCSGGSFMINEPYDLMMRKDRMLGIAKAYLASACDPSDPMCSPLRKPSEGTDTPLFAFPPTLIHVDKNELLLDDAITFCELAKRAGTDAQYVEFDQVLHGWHTYFPMMPQAMLHLREAVHFIRDHLTPSRPYLDALAEVRGEDDEYE</sequence>
<proteinExistence type="inferred from homology"/>
<dbReference type="InterPro" id="IPR029058">
    <property type="entry name" value="AB_hydrolase_fold"/>
</dbReference>
<dbReference type="Pfam" id="PF13879">
    <property type="entry name" value="Hmw_CFAP97"/>
    <property type="match status" value="1"/>
</dbReference>
<dbReference type="PANTHER" id="PTHR48081">
    <property type="entry name" value="AB HYDROLASE SUPERFAMILY PROTEIN C4A8.06C"/>
    <property type="match status" value="1"/>
</dbReference>